<accession>A0A061FPS8</accession>
<dbReference type="InParanoid" id="A0A061FPS8"/>
<gene>
    <name evidence="2" type="ORF">TCM_043746</name>
</gene>
<evidence type="ECO:0000313" key="3">
    <source>
        <dbReference type="Proteomes" id="UP000026915"/>
    </source>
</evidence>
<dbReference type="Gramene" id="EOY19076">
    <property type="protein sequence ID" value="EOY19076"/>
    <property type="gene ID" value="TCM_043746"/>
</dbReference>
<dbReference type="InterPro" id="IPR046796">
    <property type="entry name" value="Transposase_32_dom"/>
</dbReference>
<feature type="domain" description="Putative plant transposon protein" evidence="1">
    <location>
        <begin position="1"/>
        <end position="63"/>
    </location>
</feature>
<name>A0A061FPS8_THECC</name>
<reference evidence="2 3" key="1">
    <citation type="journal article" date="2013" name="Genome Biol.">
        <title>The genome sequence of the most widely cultivated cacao type and its use to identify candidate genes regulating pod color.</title>
        <authorList>
            <person name="Motamayor J.C."/>
            <person name="Mockaitis K."/>
            <person name="Schmutz J."/>
            <person name="Haiminen N."/>
            <person name="Iii D.L."/>
            <person name="Cornejo O."/>
            <person name="Findley S.D."/>
            <person name="Zheng P."/>
            <person name="Utro F."/>
            <person name="Royaert S."/>
            <person name="Saski C."/>
            <person name="Jenkins J."/>
            <person name="Podicheti R."/>
            <person name="Zhao M."/>
            <person name="Scheffler B.E."/>
            <person name="Stack J.C."/>
            <person name="Feltus F.A."/>
            <person name="Mustiga G.M."/>
            <person name="Amores F."/>
            <person name="Phillips W."/>
            <person name="Marelli J.P."/>
            <person name="May G.D."/>
            <person name="Shapiro H."/>
            <person name="Ma J."/>
            <person name="Bustamante C.D."/>
            <person name="Schnell R.J."/>
            <person name="Main D."/>
            <person name="Gilbert D."/>
            <person name="Parida L."/>
            <person name="Kuhn D.N."/>
        </authorList>
    </citation>
    <scope>NUCLEOTIDE SEQUENCE [LARGE SCALE GENOMIC DNA]</scope>
    <source>
        <strain evidence="3">cv. Matina 1-6</strain>
    </source>
</reference>
<evidence type="ECO:0000313" key="2">
    <source>
        <dbReference type="EMBL" id="EOY19076.1"/>
    </source>
</evidence>
<dbReference type="Proteomes" id="UP000026915">
    <property type="component" value="Chromosome 10"/>
</dbReference>
<dbReference type="EMBL" id="CM001888">
    <property type="protein sequence ID" value="EOY19076.1"/>
    <property type="molecule type" value="Genomic_DNA"/>
</dbReference>
<protein>
    <recommendedName>
        <fullName evidence="1">Putative plant transposon protein domain-containing protein</fullName>
    </recommendedName>
</protein>
<sequence length="88" mass="9765">MLPVKHFNDVTKDRAVLLYSIVTRKSIGIGQLIFNNIILTACSPRDGLLYPSLITTLSHQAGVVYSPNKELLHPKIPLDVGIIHKLCM</sequence>
<evidence type="ECO:0000259" key="1">
    <source>
        <dbReference type="Pfam" id="PF20167"/>
    </source>
</evidence>
<proteinExistence type="predicted"/>
<organism evidence="2 3">
    <name type="scientific">Theobroma cacao</name>
    <name type="common">Cacao</name>
    <name type="synonym">Cocoa</name>
    <dbReference type="NCBI Taxonomy" id="3641"/>
    <lineage>
        <taxon>Eukaryota</taxon>
        <taxon>Viridiplantae</taxon>
        <taxon>Streptophyta</taxon>
        <taxon>Embryophyta</taxon>
        <taxon>Tracheophyta</taxon>
        <taxon>Spermatophyta</taxon>
        <taxon>Magnoliopsida</taxon>
        <taxon>eudicotyledons</taxon>
        <taxon>Gunneridae</taxon>
        <taxon>Pentapetalae</taxon>
        <taxon>rosids</taxon>
        <taxon>malvids</taxon>
        <taxon>Malvales</taxon>
        <taxon>Malvaceae</taxon>
        <taxon>Byttnerioideae</taxon>
        <taxon>Theobroma</taxon>
    </lineage>
</organism>
<dbReference type="AlphaFoldDB" id="A0A061FPS8"/>
<dbReference type="Pfam" id="PF20167">
    <property type="entry name" value="Transposase_32"/>
    <property type="match status" value="1"/>
</dbReference>
<dbReference type="HOGENOM" id="CLU_144454_1_0_1"/>
<keyword evidence="3" id="KW-1185">Reference proteome</keyword>